<keyword evidence="7" id="KW-1185">Reference proteome</keyword>
<reference evidence="6 7" key="1">
    <citation type="submission" date="2018-04" db="EMBL/GenBank/DDBJ databases">
        <title>Genomic Encyclopedia of Type Strains, Phase IV (KMG-IV): sequencing the most valuable type-strain genomes for metagenomic binning, comparative biology and taxonomic classification.</title>
        <authorList>
            <person name="Goeker M."/>
        </authorList>
    </citation>
    <scope>NUCLEOTIDE SEQUENCE [LARGE SCALE GENOMIC DNA]</scope>
    <source>
        <strain evidence="6 7">DSM 10065</strain>
    </source>
</reference>
<dbReference type="Proteomes" id="UP000246145">
    <property type="component" value="Unassembled WGS sequence"/>
</dbReference>
<proteinExistence type="inferred from homology"/>
<dbReference type="Pfam" id="PF00285">
    <property type="entry name" value="Citrate_synt"/>
    <property type="match status" value="1"/>
</dbReference>
<protein>
    <recommendedName>
        <fullName evidence="3">citrate synthase (unknown stereospecificity)</fullName>
        <ecNumber evidence="3">2.3.3.16</ecNumber>
    </recommendedName>
</protein>
<dbReference type="PANTHER" id="PTHR11739:SF4">
    <property type="entry name" value="CITRATE SYNTHASE, PEROXISOMAL"/>
    <property type="match status" value="1"/>
</dbReference>
<comment type="similarity">
    <text evidence="2">Belongs to the citrate synthase family.</text>
</comment>
<dbReference type="InterPro" id="IPR002020">
    <property type="entry name" value="Citrate_synthase"/>
</dbReference>
<evidence type="ECO:0000256" key="4">
    <source>
        <dbReference type="ARBA" id="ARBA00022679"/>
    </source>
</evidence>
<dbReference type="InterPro" id="IPR009061">
    <property type="entry name" value="DNA-bd_dom_put_sf"/>
</dbReference>
<dbReference type="OrthoDB" id="9800864at2"/>
<dbReference type="GO" id="GO:0036440">
    <property type="term" value="F:citrate synthase activity"/>
    <property type="evidence" value="ECO:0007669"/>
    <property type="project" value="UniProtKB-EC"/>
</dbReference>
<dbReference type="GO" id="GO:0005829">
    <property type="term" value="C:cytosol"/>
    <property type="evidence" value="ECO:0007669"/>
    <property type="project" value="TreeGrafter"/>
</dbReference>
<comment type="caution">
    <text evidence="6">The sequence shown here is derived from an EMBL/GenBank/DDBJ whole genome shotgun (WGS) entry which is preliminary data.</text>
</comment>
<keyword evidence="4" id="KW-0808">Transferase</keyword>
<sequence length="446" mass="47937">MIDQCKPLNSADSMPSRQKSKAHESPRPAHTDLISAKDACAMLGIKLATLYTYVSRGRLHPIARADTRTNLYLRHEVEGLLARSTGRMGLPTGASTALRKGQPVVNSSITEITDQGPSYRGHLASDLVRHPGNFEAVAELLWSGVLPGAQHTWPVEPPEVDLKVALDAMHFERMPSLRMMRVLSIAATAMGGGTLVEELRSGSITRYSRQMLFAFAGCFGVLGPTHGYCDVVGERPIAAHILNSLGIQQTPQRLNAVNAGLIMCADHDLSSSTFSARVAASTGAGLHACIVTALATHVGVTLAGGCDQADQLIRGFASTAQIKARVSQAERNRERLPGFTLPLYPHGDPRATFLIEIAHQLGTPSRQAEMAFRFIENVHNQLGMPPNLAAGLIALCLASGLPERTASTLWGTGRAAGWIAHVLEQRLAGFQIRPRSNYIASGKRTE</sequence>
<dbReference type="GO" id="GO:0005975">
    <property type="term" value="P:carbohydrate metabolic process"/>
    <property type="evidence" value="ECO:0007669"/>
    <property type="project" value="TreeGrafter"/>
</dbReference>
<dbReference type="AlphaFoldDB" id="A0A2U1CSV0"/>
<accession>A0A2U1CSV0</accession>
<feature type="region of interest" description="Disordered" evidence="5">
    <location>
        <begin position="1"/>
        <end position="30"/>
    </location>
</feature>
<gene>
    <name evidence="6" type="ORF">C7440_1364</name>
</gene>
<dbReference type="GO" id="GO:0006099">
    <property type="term" value="P:tricarboxylic acid cycle"/>
    <property type="evidence" value="ECO:0007669"/>
    <property type="project" value="UniProtKB-UniPathway"/>
</dbReference>
<dbReference type="InterPro" id="IPR016143">
    <property type="entry name" value="Citrate_synth-like_sm_a-sub"/>
</dbReference>
<feature type="compositionally biased region" description="Basic and acidic residues" evidence="5">
    <location>
        <begin position="21"/>
        <end position="30"/>
    </location>
</feature>
<dbReference type="SUPFAM" id="SSF48256">
    <property type="entry name" value="Citrate synthase"/>
    <property type="match status" value="1"/>
</dbReference>
<dbReference type="STRING" id="1231391.GCA_000308195_00824"/>
<dbReference type="PANTHER" id="PTHR11739">
    <property type="entry name" value="CITRATE SYNTHASE"/>
    <property type="match status" value="1"/>
</dbReference>
<dbReference type="InterPro" id="IPR016142">
    <property type="entry name" value="Citrate_synth-like_lrg_a-sub"/>
</dbReference>
<evidence type="ECO:0000313" key="6">
    <source>
        <dbReference type="EMBL" id="PVY68949.1"/>
    </source>
</evidence>
<organism evidence="6 7">
    <name type="scientific">Pusillimonas noertemannii</name>
    <dbReference type="NCBI Taxonomy" id="305977"/>
    <lineage>
        <taxon>Bacteria</taxon>
        <taxon>Pseudomonadati</taxon>
        <taxon>Pseudomonadota</taxon>
        <taxon>Betaproteobacteria</taxon>
        <taxon>Burkholderiales</taxon>
        <taxon>Alcaligenaceae</taxon>
        <taxon>Pusillimonas</taxon>
    </lineage>
</organism>
<evidence type="ECO:0000256" key="2">
    <source>
        <dbReference type="ARBA" id="ARBA00010566"/>
    </source>
</evidence>
<dbReference type="SUPFAM" id="SSF46955">
    <property type="entry name" value="Putative DNA-binding domain"/>
    <property type="match status" value="1"/>
</dbReference>
<dbReference type="EC" id="2.3.3.16" evidence="3"/>
<evidence type="ECO:0000256" key="3">
    <source>
        <dbReference type="ARBA" id="ARBA00012972"/>
    </source>
</evidence>
<dbReference type="PRINTS" id="PR00143">
    <property type="entry name" value="CITRTSNTHASE"/>
</dbReference>
<name>A0A2U1CSV0_9BURK</name>
<dbReference type="Gene3D" id="1.10.580.10">
    <property type="entry name" value="Citrate Synthase, domain 1"/>
    <property type="match status" value="1"/>
</dbReference>
<dbReference type="Gene3D" id="1.10.230.10">
    <property type="entry name" value="Cytochrome P450-Terp, domain 2"/>
    <property type="match status" value="1"/>
</dbReference>
<evidence type="ECO:0000256" key="1">
    <source>
        <dbReference type="ARBA" id="ARBA00004751"/>
    </source>
</evidence>
<comment type="pathway">
    <text evidence="1">Carbohydrate metabolism; tricarboxylic acid cycle; isocitrate from oxaloacetate: step 1/2.</text>
</comment>
<dbReference type="InterPro" id="IPR036969">
    <property type="entry name" value="Citrate_synthase_sf"/>
</dbReference>
<dbReference type="EMBL" id="QEKO01000001">
    <property type="protein sequence ID" value="PVY68949.1"/>
    <property type="molecule type" value="Genomic_DNA"/>
</dbReference>
<evidence type="ECO:0000256" key="5">
    <source>
        <dbReference type="SAM" id="MobiDB-lite"/>
    </source>
</evidence>
<dbReference type="UniPathway" id="UPA00223">
    <property type="reaction ID" value="UER00717"/>
</dbReference>
<evidence type="ECO:0000313" key="7">
    <source>
        <dbReference type="Proteomes" id="UP000246145"/>
    </source>
</evidence>